<evidence type="ECO:0000256" key="2">
    <source>
        <dbReference type="PROSITE-ProRule" id="PRU00169"/>
    </source>
</evidence>
<organism evidence="4 5">
    <name type="scientific">Chryseolinea soli</name>
    <dbReference type="NCBI Taxonomy" id="2321403"/>
    <lineage>
        <taxon>Bacteria</taxon>
        <taxon>Pseudomonadati</taxon>
        <taxon>Bacteroidota</taxon>
        <taxon>Cytophagia</taxon>
        <taxon>Cytophagales</taxon>
        <taxon>Fulvivirgaceae</taxon>
        <taxon>Chryseolinea</taxon>
    </lineage>
</organism>
<feature type="modified residue" description="4-aspartylphosphate" evidence="2">
    <location>
        <position position="52"/>
    </location>
</feature>
<dbReference type="SMART" id="SM00448">
    <property type="entry name" value="REC"/>
    <property type="match status" value="1"/>
</dbReference>
<dbReference type="AlphaFoldDB" id="A0A385SF58"/>
<reference evidence="5" key="1">
    <citation type="submission" date="2018-09" db="EMBL/GenBank/DDBJ databases">
        <title>Chryseolinea sp. KIS68-18 isolated from soil.</title>
        <authorList>
            <person name="Weon H.-Y."/>
            <person name="Kwon S.-W."/>
            <person name="Lee S.A."/>
        </authorList>
    </citation>
    <scope>NUCLEOTIDE SEQUENCE [LARGE SCALE GENOMIC DNA]</scope>
    <source>
        <strain evidence="5">KIS68-18</strain>
    </source>
</reference>
<sequence>MRKVLVVDDEMEICLLVTQYLKKVGYEAAFALSISEAISKIAGSSYDILFIDLNLTDGSGYDLIHALQASNNASKIVVISAYDSERQKALQKGASVFMAKPFSVKTIEESLQQLKFIN</sequence>
<dbReference type="KEGG" id="chk:D4L85_04260"/>
<protein>
    <submittedName>
        <fullName evidence="4">Response regulator</fullName>
    </submittedName>
</protein>
<evidence type="ECO:0000256" key="1">
    <source>
        <dbReference type="ARBA" id="ARBA00022553"/>
    </source>
</evidence>
<dbReference type="InterPro" id="IPR001789">
    <property type="entry name" value="Sig_transdc_resp-reg_receiver"/>
</dbReference>
<keyword evidence="5" id="KW-1185">Reference proteome</keyword>
<evidence type="ECO:0000259" key="3">
    <source>
        <dbReference type="PROSITE" id="PS50110"/>
    </source>
</evidence>
<dbReference type="PANTHER" id="PTHR44591:SF3">
    <property type="entry name" value="RESPONSE REGULATORY DOMAIN-CONTAINING PROTEIN"/>
    <property type="match status" value="1"/>
</dbReference>
<gene>
    <name evidence="4" type="ORF">D4L85_04260</name>
</gene>
<name>A0A385SF58_9BACT</name>
<evidence type="ECO:0000313" key="5">
    <source>
        <dbReference type="Proteomes" id="UP000266183"/>
    </source>
</evidence>
<dbReference type="SUPFAM" id="SSF52172">
    <property type="entry name" value="CheY-like"/>
    <property type="match status" value="1"/>
</dbReference>
<dbReference type="EMBL" id="CP032382">
    <property type="protein sequence ID" value="AYB29839.1"/>
    <property type="molecule type" value="Genomic_DNA"/>
</dbReference>
<dbReference type="InterPro" id="IPR050595">
    <property type="entry name" value="Bact_response_regulator"/>
</dbReference>
<proteinExistence type="predicted"/>
<dbReference type="InterPro" id="IPR011006">
    <property type="entry name" value="CheY-like_superfamily"/>
</dbReference>
<dbReference type="PROSITE" id="PS50110">
    <property type="entry name" value="RESPONSE_REGULATORY"/>
    <property type="match status" value="1"/>
</dbReference>
<dbReference type="PANTHER" id="PTHR44591">
    <property type="entry name" value="STRESS RESPONSE REGULATOR PROTEIN 1"/>
    <property type="match status" value="1"/>
</dbReference>
<evidence type="ECO:0000313" key="4">
    <source>
        <dbReference type="EMBL" id="AYB29839.1"/>
    </source>
</evidence>
<dbReference type="RefSeq" id="WP_119753148.1">
    <property type="nucleotide sequence ID" value="NZ_CP032382.1"/>
</dbReference>
<keyword evidence="1 2" id="KW-0597">Phosphoprotein</keyword>
<dbReference type="OrthoDB" id="9789181at2"/>
<feature type="domain" description="Response regulatory" evidence="3">
    <location>
        <begin position="3"/>
        <end position="115"/>
    </location>
</feature>
<dbReference type="GO" id="GO:0000160">
    <property type="term" value="P:phosphorelay signal transduction system"/>
    <property type="evidence" value="ECO:0007669"/>
    <property type="project" value="InterPro"/>
</dbReference>
<dbReference type="Proteomes" id="UP000266183">
    <property type="component" value="Chromosome"/>
</dbReference>
<accession>A0A385SF58</accession>
<dbReference type="CDD" id="cd00156">
    <property type="entry name" value="REC"/>
    <property type="match status" value="1"/>
</dbReference>
<dbReference type="Pfam" id="PF00072">
    <property type="entry name" value="Response_reg"/>
    <property type="match status" value="1"/>
</dbReference>
<dbReference type="Gene3D" id="3.40.50.2300">
    <property type="match status" value="1"/>
</dbReference>